<dbReference type="EMBL" id="JARJCW010000072">
    <property type="protein sequence ID" value="KAJ7198573.1"/>
    <property type="molecule type" value="Genomic_DNA"/>
</dbReference>
<name>A0AAD6Y4B3_9AGAR</name>
<sequence length="216" mass="24063">MLCRILHLTRQLHQPQPVLFCLILRSRPLILQLLQLLSVHVVLFHSEVAQLTQHTQLVLQLLDLFQKTHRLFGFRKIFFRFCKLLLGFKQRGFELTNSVGLLGRSEKPGGSRCSSPSTWPRRGSDCGVGYAAVSDMVLRSRCGVLPGGGVRVRKLLPRQDGLGSPCFSSFLIFLSRLSTRFLKMAKMARMRSSSESSVECSLTSSASAMALNLGLG</sequence>
<dbReference type="AlphaFoldDB" id="A0AAD6Y4B3"/>
<accession>A0AAD6Y4B3</accession>
<keyword evidence="2" id="KW-1185">Reference proteome</keyword>
<protein>
    <submittedName>
        <fullName evidence="1">Uncharacterized protein</fullName>
    </submittedName>
</protein>
<reference evidence="1" key="1">
    <citation type="submission" date="2023-03" db="EMBL/GenBank/DDBJ databases">
        <title>Massive genome expansion in bonnet fungi (Mycena s.s.) driven by repeated elements and novel gene families across ecological guilds.</title>
        <authorList>
            <consortium name="Lawrence Berkeley National Laboratory"/>
            <person name="Harder C.B."/>
            <person name="Miyauchi S."/>
            <person name="Viragh M."/>
            <person name="Kuo A."/>
            <person name="Thoen E."/>
            <person name="Andreopoulos B."/>
            <person name="Lu D."/>
            <person name="Skrede I."/>
            <person name="Drula E."/>
            <person name="Henrissat B."/>
            <person name="Morin E."/>
            <person name="Kohler A."/>
            <person name="Barry K."/>
            <person name="LaButti K."/>
            <person name="Morin E."/>
            <person name="Salamov A."/>
            <person name="Lipzen A."/>
            <person name="Mereny Z."/>
            <person name="Hegedus B."/>
            <person name="Baldrian P."/>
            <person name="Stursova M."/>
            <person name="Weitz H."/>
            <person name="Taylor A."/>
            <person name="Grigoriev I.V."/>
            <person name="Nagy L.G."/>
            <person name="Martin F."/>
            <person name="Kauserud H."/>
        </authorList>
    </citation>
    <scope>NUCLEOTIDE SEQUENCE</scope>
    <source>
        <strain evidence="1">9144</strain>
    </source>
</reference>
<evidence type="ECO:0000313" key="1">
    <source>
        <dbReference type="EMBL" id="KAJ7198573.1"/>
    </source>
</evidence>
<organism evidence="1 2">
    <name type="scientific">Mycena pura</name>
    <dbReference type="NCBI Taxonomy" id="153505"/>
    <lineage>
        <taxon>Eukaryota</taxon>
        <taxon>Fungi</taxon>
        <taxon>Dikarya</taxon>
        <taxon>Basidiomycota</taxon>
        <taxon>Agaricomycotina</taxon>
        <taxon>Agaricomycetes</taxon>
        <taxon>Agaricomycetidae</taxon>
        <taxon>Agaricales</taxon>
        <taxon>Marasmiineae</taxon>
        <taxon>Mycenaceae</taxon>
        <taxon>Mycena</taxon>
    </lineage>
</organism>
<evidence type="ECO:0000313" key="2">
    <source>
        <dbReference type="Proteomes" id="UP001219525"/>
    </source>
</evidence>
<proteinExistence type="predicted"/>
<gene>
    <name evidence="1" type="ORF">GGX14DRAFT_469868</name>
</gene>
<comment type="caution">
    <text evidence="1">The sequence shown here is derived from an EMBL/GenBank/DDBJ whole genome shotgun (WGS) entry which is preliminary data.</text>
</comment>
<dbReference type="Proteomes" id="UP001219525">
    <property type="component" value="Unassembled WGS sequence"/>
</dbReference>